<dbReference type="Proteomes" id="UP000594638">
    <property type="component" value="Unassembled WGS sequence"/>
</dbReference>
<comment type="caution">
    <text evidence="1">The sequence shown here is derived from an EMBL/GenBank/DDBJ whole genome shotgun (WGS) entry which is preliminary data.</text>
</comment>
<reference evidence="1 2" key="1">
    <citation type="submission" date="2019-12" db="EMBL/GenBank/DDBJ databases">
        <authorList>
            <person name="Alioto T."/>
            <person name="Alioto T."/>
            <person name="Gomez Garrido J."/>
        </authorList>
    </citation>
    <scope>NUCLEOTIDE SEQUENCE [LARGE SCALE GENOMIC DNA]</scope>
</reference>
<sequence>MRFDLQEYALVMGLRCGAFPEGAEYDRLLEKKRLKDRLVAMLAELEHNGGILKLVGIVALLWGGIRGAMSLTDKLISFMRIDKCPLIPR</sequence>
<dbReference type="EMBL" id="CACTIH010001848">
    <property type="protein sequence ID" value="CAA2965709.1"/>
    <property type="molecule type" value="Genomic_DNA"/>
</dbReference>
<evidence type="ECO:0000313" key="2">
    <source>
        <dbReference type="Proteomes" id="UP000594638"/>
    </source>
</evidence>
<evidence type="ECO:0000313" key="1">
    <source>
        <dbReference type="EMBL" id="CAA2965709.1"/>
    </source>
</evidence>
<keyword evidence="2" id="KW-1185">Reference proteome</keyword>
<proteinExistence type="predicted"/>
<organism evidence="1 2">
    <name type="scientific">Olea europaea subsp. europaea</name>
    <dbReference type="NCBI Taxonomy" id="158383"/>
    <lineage>
        <taxon>Eukaryota</taxon>
        <taxon>Viridiplantae</taxon>
        <taxon>Streptophyta</taxon>
        <taxon>Embryophyta</taxon>
        <taxon>Tracheophyta</taxon>
        <taxon>Spermatophyta</taxon>
        <taxon>Magnoliopsida</taxon>
        <taxon>eudicotyledons</taxon>
        <taxon>Gunneridae</taxon>
        <taxon>Pentapetalae</taxon>
        <taxon>asterids</taxon>
        <taxon>lamiids</taxon>
        <taxon>Lamiales</taxon>
        <taxon>Oleaceae</taxon>
        <taxon>Oleeae</taxon>
        <taxon>Olea</taxon>
    </lineage>
</organism>
<keyword evidence="1" id="KW-0378">Hydrolase</keyword>
<dbReference type="Gramene" id="OE9A104036T1">
    <property type="protein sequence ID" value="OE9A104036C1"/>
    <property type="gene ID" value="OE9A104036"/>
</dbReference>
<dbReference type="AlphaFoldDB" id="A0A8S0QDX3"/>
<accession>A0A8S0QDX3</accession>
<dbReference type="GO" id="GO:0008233">
    <property type="term" value="F:peptidase activity"/>
    <property type="evidence" value="ECO:0007669"/>
    <property type="project" value="UniProtKB-KW"/>
</dbReference>
<dbReference type="GO" id="GO:0006508">
    <property type="term" value="P:proteolysis"/>
    <property type="evidence" value="ECO:0007669"/>
    <property type="project" value="UniProtKB-KW"/>
</dbReference>
<keyword evidence="1" id="KW-0645">Protease</keyword>
<gene>
    <name evidence="1" type="ORF">OLEA9_A104036</name>
</gene>
<name>A0A8S0QDX3_OLEEU</name>
<protein>
    <submittedName>
        <fullName evidence="1">CAAX amino terminal protease</fullName>
    </submittedName>
</protein>